<dbReference type="InterPro" id="IPR005895">
    <property type="entry name" value="ABC_transptr_haem_export_CcmA"/>
</dbReference>
<dbReference type="PROSITE" id="PS50893">
    <property type="entry name" value="ABC_TRANSPORTER_2"/>
    <property type="match status" value="1"/>
</dbReference>
<dbReference type="InterPro" id="IPR003593">
    <property type="entry name" value="AAA+_ATPase"/>
</dbReference>
<keyword evidence="4" id="KW-0067">ATP-binding</keyword>
<dbReference type="InterPro" id="IPR003439">
    <property type="entry name" value="ABC_transporter-like_ATP-bd"/>
</dbReference>
<keyword evidence="3" id="KW-0201">Cytochrome c-type biogenesis</keyword>
<dbReference type="InterPro" id="IPR027417">
    <property type="entry name" value="P-loop_NTPase"/>
</dbReference>
<dbReference type="CDD" id="cd03230">
    <property type="entry name" value="ABC_DR_subfamily_A"/>
    <property type="match status" value="1"/>
</dbReference>
<dbReference type="PANTHER" id="PTHR42939:SF1">
    <property type="entry name" value="ABC TRANSPORTER ATP-BINDING PROTEIN ALBC-RELATED"/>
    <property type="match status" value="1"/>
</dbReference>
<dbReference type="SMART" id="SM00382">
    <property type="entry name" value="AAA"/>
    <property type="match status" value="1"/>
</dbReference>
<dbReference type="OrthoDB" id="9804819at2"/>
<keyword evidence="1" id="KW-0813">Transport</keyword>
<dbReference type="GO" id="GO:0005524">
    <property type="term" value="F:ATP binding"/>
    <property type="evidence" value="ECO:0007669"/>
    <property type="project" value="UniProtKB-KW"/>
</dbReference>
<protein>
    <submittedName>
        <fullName evidence="6">Heme exporter protein A</fullName>
    </submittedName>
</protein>
<keyword evidence="2" id="KW-0547">Nucleotide-binding</keyword>
<dbReference type="EMBL" id="FNPI01000029">
    <property type="protein sequence ID" value="SDZ67148.1"/>
    <property type="molecule type" value="Genomic_DNA"/>
</dbReference>
<evidence type="ECO:0000256" key="2">
    <source>
        <dbReference type="ARBA" id="ARBA00022741"/>
    </source>
</evidence>
<evidence type="ECO:0000313" key="7">
    <source>
        <dbReference type="Proteomes" id="UP000198935"/>
    </source>
</evidence>
<evidence type="ECO:0000259" key="5">
    <source>
        <dbReference type="PROSITE" id="PS50893"/>
    </source>
</evidence>
<dbReference type="PANTHER" id="PTHR42939">
    <property type="entry name" value="ABC TRANSPORTER ATP-BINDING PROTEIN ALBC-RELATED"/>
    <property type="match status" value="1"/>
</dbReference>
<dbReference type="SUPFAM" id="SSF52540">
    <property type="entry name" value="P-loop containing nucleoside triphosphate hydrolases"/>
    <property type="match status" value="1"/>
</dbReference>
<dbReference type="AlphaFoldDB" id="A0A1H3UXU5"/>
<accession>A0A1H3UXU5</accession>
<dbReference type="GO" id="GO:0022857">
    <property type="term" value="F:transmembrane transporter activity"/>
    <property type="evidence" value="ECO:0007669"/>
    <property type="project" value="InterPro"/>
</dbReference>
<name>A0A1H3UXU5_9BACI</name>
<reference evidence="7" key="1">
    <citation type="submission" date="2016-10" db="EMBL/GenBank/DDBJ databases">
        <authorList>
            <person name="Varghese N."/>
            <person name="Submissions S."/>
        </authorList>
    </citation>
    <scope>NUCLEOTIDE SEQUENCE [LARGE SCALE GENOMIC DNA]</scope>
    <source>
        <strain evidence="7">SP</strain>
    </source>
</reference>
<dbReference type="InterPro" id="IPR051782">
    <property type="entry name" value="ABC_Transporter_VariousFunc"/>
</dbReference>
<dbReference type="Gene3D" id="3.40.50.300">
    <property type="entry name" value="P-loop containing nucleotide triphosphate hydrolases"/>
    <property type="match status" value="1"/>
</dbReference>
<dbReference type="Proteomes" id="UP000198935">
    <property type="component" value="Unassembled WGS sequence"/>
</dbReference>
<keyword evidence="7" id="KW-1185">Reference proteome</keyword>
<feature type="domain" description="ABC transporter" evidence="5">
    <location>
        <begin position="2"/>
        <end position="230"/>
    </location>
</feature>
<dbReference type="GO" id="GO:0017004">
    <property type="term" value="P:cytochrome complex assembly"/>
    <property type="evidence" value="ECO:0007669"/>
    <property type="project" value="UniProtKB-KW"/>
</dbReference>
<evidence type="ECO:0000256" key="1">
    <source>
        <dbReference type="ARBA" id="ARBA00022448"/>
    </source>
</evidence>
<dbReference type="NCBIfam" id="TIGR01189">
    <property type="entry name" value="ccmA"/>
    <property type="match status" value="1"/>
</dbReference>
<gene>
    <name evidence="6" type="ORF">SAMN05421736_12915</name>
</gene>
<dbReference type="GO" id="GO:0016887">
    <property type="term" value="F:ATP hydrolysis activity"/>
    <property type="evidence" value="ECO:0007669"/>
    <property type="project" value="InterPro"/>
</dbReference>
<evidence type="ECO:0000256" key="3">
    <source>
        <dbReference type="ARBA" id="ARBA00022748"/>
    </source>
</evidence>
<sequence>MIQSKNMIKTIGDKMILKGISLEIDGGESVAVLGPNGAGKSTWLKITAGLLKPTEGELFIAGKSFKKDHLNLKQLIGYLGHQSFLYDHYTPVENLTFFAKLYHLPDPGDKIHRLLDEVGLSFFKHEPVRSFSRGMIQRLAIARAILHDPEILLLDEPHTGLDQQAVQILNQVIQRKKKEGVTVVMATHDFPQVMSVCDRAVIIKAGRVKDDVSLQQKTADWLYDHYERQAVQ</sequence>
<dbReference type="Pfam" id="PF00005">
    <property type="entry name" value="ABC_tran"/>
    <property type="match status" value="1"/>
</dbReference>
<organism evidence="6 7">
    <name type="scientific">Evansella caseinilytica</name>
    <dbReference type="NCBI Taxonomy" id="1503961"/>
    <lineage>
        <taxon>Bacteria</taxon>
        <taxon>Bacillati</taxon>
        <taxon>Bacillota</taxon>
        <taxon>Bacilli</taxon>
        <taxon>Bacillales</taxon>
        <taxon>Bacillaceae</taxon>
        <taxon>Evansella</taxon>
    </lineage>
</organism>
<evidence type="ECO:0000313" key="6">
    <source>
        <dbReference type="EMBL" id="SDZ67148.1"/>
    </source>
</evidence>
<proteinExistence type="predicted"/>
<dbReference type="STRING" id="1503961.SAMN05421736_12915"/>
<evidence type="ECO:0000256" key="4">
    <source>
        <dbReference type="ARBA" id="ARBA00022840"/>
    </source>
</evidence>